<keyword evidence="2" id="KW-1185">Reference proteome</keyword>
<proteinExistence type="predicted"/>
<evidence type="ECO:0000313" key="1">
    <source>
        <dbReference type="EMBL" id="OLP97692.1"/>
    </source>
</evidence>
<comment type="caution">
    <text evidence="1">The sequence shown here is derived from an EMBL/GenBank/DDBJ whole genome shotgun (WGS) entry which is preliminary data.</text>
</comment>
<dbReference type="Proteomes" id="UP000186817">
    <property type="component" value="Unassembled WGS sequence"/>
</dbReference>
<name>A0A1Q9DR99_SYMMI</name>
<accession>A0A1Q9DR99</accession>
<protein>
    <submittedName>
        <fullName evidence="1">Uncharacterized protein</fullName>
    </submittedName>
</protein>
<organism evidence="1 2">
    <name type="scientific">Symbiodinium microadriaticum</name>
    <name type="common">Dinoflagellate</name>
    <name type="synonym">Zooxanthella microadriatica</name>
    <dbReference type="NCBI Taxonomy" id="2951"/>
    <lineage>
        <taxon>Eukaryota</taxon>
        <taxon>Sar</taxon>
        <taxon>Alveolata</taxon>
        <taxon>Dinophyceae</taxon>
        <taxon>Suessiales</taxon>
        <taxon>Symbiodiniaceae</taxon>
        <taxon>Symbiodinium</taxon>
    </lineage>
</organism>
<dbReference type="OrthoDB" id="10312081at2759"/>
<evidence type="ECO:0000313" key="2">
    <source>
        <dbReference type="Proteomes" id="UP000186817"/>
    </source>
</evidence>
<sequence>MSYDTGVYIRHGSKKNLLDKFEGDMLTLGVQALDEEDTDRFLRTIPANHPFKTILMLGDYQSSSTQTIQAPQGNVTLSMQPADSPSFMHLCEVAGKVTTPWLAVASTNHIINAPVSVLGSAGMPVMPYVLSSSTYCSDRPDCLASLSQAEELFGATLRYHHDTTEFLFNTSETQSFCDAWTLATGDRSIENCQLAFGPTADDFVVIYGEKEFNASAAHISQCALNVENSSACLEDVFCMWKPMFESGICVKETDGLATVLSFKASDAENYLTFSASRFPQWLSFFVPGKRMFESGLCFQVPTTTTTAGVVYSTIEVTLPLAVDDAAAILSNATVQASFATAMEVPVEDVMLEIREVRRLNAHTRQLQTELPAVCTVVMPSLEDAIAKEAEIETVSLDATNQAIASAVASSGFSGALEVTGKTTTRIPTPTTTVTTTTVSTTETSVIPPGPDETSASGLAVASLMMVTASAVQVFG</sequence>
<dbReference type="AlphaFoldDB" id="A0A1Q9DR99"/>
<reference evidence="1 2" key="1">
    <citation type="submission" date="2016-02" db="EMBL/GenBank/DDBJ databases">
        <title>Genome analysis of coral dinoflagellate symbionts highlights evolutionary adaptations to a symbiotic lifestyle.</title>
        <authorList>
            <person name="Aranda M."/>
            <person name="Li Y."/>
            <person name="Liew Y.J."/>
            <person name="Baumgarten S."/>
            <person name="Simakov O."/>
            <person name="Wilson M."/>
            <person name="Piel J."/>
            <person name="Ashoor H."/>
            <person name="Bougouffa S."/>
            <person name="Bajic V.B."/>
            <person name="Ryu T."/>
            <person name="Ravasi T."/>
            <person name="Bayer T."/>
            <person name="Micklem G."/>
            <person name="Kim H."/>
            <person name="Bhak J."/>
            <person name="Lajeunesse T.C."/>
            <person name="Voolstra C.R."/>
        </authorList>
    </citation>
    <scope>NUCLEOTIDE SEQUENCE [LARGE SCALE GENOMIC DNA]</scope>
    <source>
        <strain evidence="1 2">CCMP2467</strain>
    </source>
</reference>
<dbReference type="EMBL" id="LSRX01000424">
    <property type="protein sequence ID" value="OLP97692.1"/>
    <property type="molecule type" value="Genomic_DNA"/>
</dbReference>
<gene>
    <name evidence="1" type="ORF">AK812_SmicGene19930</name>
</gene>